<evidence type="ECO:0000256" key="1">
    <source>
        <dbReference type="ARBA" id="ARBA00022553"/>
    </source>
</evidence>
<dbReference type="SMART" id="SM00448">
    <property type="entry name" value="REC"/>
    <property type="match status" value="1"/>
</dbReference>
<feature type="domain" description="Response regulatory" evidence="5">
    <location>
        <begin position="7"/>
        <end position="120"/>
    </location>
</feature>
<keyword evidence="3" id="KW-0804">Transcription</keyword>
<keyword evidence="7" id="KW-1185">Reference proteome</keyword>
<evidence type="ECO:0000256" key="4">
    <source>
        <dbReference type="PROSITE-ProRule" id="PRU00169"/>
    </source>
</evidence>
<evidence type="ECO:0000256" key="2">
    <source>
        <dbReference type="ARBA" id="ARBA00023015"/>
    </source>
</evidence>
<dbReference type="AlphaFoldDB" id="A0A1E5XIU4"/>
<dbReference type="Gene3D" id="3.40.50.2300">
    <property type="match status" value="1"/>
</dbReference>
<evidence type="ECO:0000313" key="6">
    <source>
        <dbReference type="EMBL" id="OEO28507.1"/>
    </source>
</evidence>
<comment type="caution">
    <text evidence="6">The sequence shown here is derived from an EMBL/GenBank/DDBJ whole genome shotgun (WGS) entry which is preliminary data.</text>
</comment>
<keyword evidence="1 4" id="KW-0597">Phosphoprotein</keyword>
<name>A0A1E5XIU4_9HYPH</name>
<organism evidence="6 7">
    <name type="scientific">Devosia insulae DS-56</name>
    <dbReference type="NCBI Taxonomy" id="1116389"/>
    <lineage>
        <taxon>Bacteria</taxon>
        <taxon>Pseudomonadati</taxon>
        <taxon>Pseudomonadota</taxon>
        <taxon>Alphaproteobacteria</taxon>
        <taxon>Hyphomicrobiales</taxon>
        <taxon>Devosiaceae</taxon>
        <taxon>Devosia</taxon>
    </lineage>
</organism>
<keyword evidence="2" id="KW-0805">Transcription regulation</keyword>
<protein>
    <recommendedName>
        <fullName evidence="5">Response regulatory domain-containing protein</fullName>
    </recommendedName>
</protein>
<dbReference type="InterPro" id="IPR050595">
    <property type="entry name" value="Bact_response_regulator"/>
</dbReference>
<evidence type="ECO:0000313" key="7">
    <source>
        <dbReference type="Proteomes" id="UP000095463"/>
    </source>
</evidence>
<dbReference type="GO" id="GO:0000160">
    <property type="term" value="P:phosphorelay signal transduction system"/>
    <property type="evidence" value="ECO:0007669"/>
    <property type="project" value="InterPro"/>
</dbReference>
<accession>A0A1E5XIU4</accession>
<dbReference type="OrthoDB" id="9796100at2"/>
<dbReference type="PANTHER" id="PTHR44591">
    <property type="entry name" value="STRESS RESPONSE REGULATOR PROTEIN 1"/>
    <property type="match status" value="1"/>
</dbReference>
<reference evidence="6 7" key="1">
    <citation type="journal article" date="2015" name="Genome Announc.">
        <title>Genome Assemblies of Three Soil-Associated Devosia species: D. insulae, D. limi, and D. soli.</title>
        <authorList>
            <person name="Hassan Y.I."/>
            <person name="Lepp D."/>
            <person name="Zhou T."/>
        </authorList>
    </citation>
    <scope>NUCLEOTIDE SEQUENCE [LARGE SCALE GENOMIC DNA]</scope>
    <source>
        <strain evidence="6 7">DS-56</strain>
    </source>
</reference>
<dbReference type="PROSITE" id="PS50110">
    <property type="entry name" value="RESPONSE_REGULATORY"/>
    <property type="match status" value="1"/>
</dbReference>
<dbReference type="EMBL" id="LAJE02000365">
    <property type="protein sequence ID" value="OEO28507.1"/>
    <property type="molecule type" value="Genomic_DNA"/>
</dbReference>
<dbReference type="InterPro" id="IPR011006">
    <property type="entry name" value="CheY-like_superfamily"/>
</dbReference>
<dbReference type="SUPFAM" id="SSF52172">
    <property type="entry name" value="CheY-like"/>
    <property type="match status" value="1"/>
</dbReference>
<feature type="modified residue" description="4-aspartylphosphate" evidence="4">
    <location>
        <position position="56"/>
    </location>
</feature>
<evidence type="ECO:0000256" key="3">
    <source>
        <dbReference type="ARBA" id="ARBA00023163"/>
    </source>
</evidence>
<dbReference type="Pfam" id="PF00072">
    <property type="entry name" value="Response_reg"/>
    <property type="match status" value="1"/>
</dbReference>
<gene>
    <name evidence="6" type="ORF">VW23_004405</name>
</gene>
<dbReference type="PANTHER" id="PTHR44591:SF3">
    <property type="entry name" value="RESPONSE REGULATORY DOMAIN-CONTAINING PROTEIN"/>
    <property type="match status" value="1"/>
</dbReference>
<sequence>MTDLSPLIAVVDDDQRLLESLENLLESAGYRAITLSRPELLFEPGRLQSVDCVITDISMPGIDGFELRDRVIAARPGLPVILMSGRHEIAEQIRARTPPEPFFRKPFDGRALLDTIERLIASSRA</sequence>
<dbReference type="RefSeq" id="WP_069912174.1">
    <property type="nucleotide sequence ID" value="NZ_LAJE02000365.1"/>
</dbReference>
<dbReference type="Proteomes" id="UP000095463">
    <property type="component" value="Unassembled WGS sequence"/>
</dbReference>
<proteinExistence type="predicted"/>
<evidence type="ECO:0000259" key="5">
    <source>
        <dbReference type="PROSITE" id="PS50110"/>
    </source>
</evidence>
<dbReference type="InterPro" id="IPR001789">
    <property type="entry name" value="Sig_transdc_resp-reg_receiver"/>
</dbReference>